<keyword evidence="2" id="KW-0808">Transferase</keyword>
<dbReference type="EMBL" id="FQVU01000001">
    <property type="protein sequence ID" value="SHF74082.1"/>
    <property type="molecule type" value="Genomic_DNA"/>
</dbReference>
<dbReference type="GO" id="GO:0008757">
    <property type="term" value="F:S-adenosylmethionine-dependent methyltransferase activity"/>
    <property type="evidence" value="ECO:0007669"/>
    <property type="project" value="InterPro"/>
</dbReference>
<dbReference type="STRING" id="1206085.SAMN05443575_0783"/>
<keyword evidence="2" id="KW-0489">Methyltransferase</keyword>
<protein>
    <submittedName>
        <fullName evidence="2">Methyltransferase domain-containing protein</fullName>
    </submittedName>
</protein>
<dbReference type="AlphaFoldDB" id="A0A1M5E4S8"/>
<dbReference type="RefSeq" id="WP_073386138.1">
    <property type="nucleotide sequence ID" value="NZ_FQVU01000001.1"/>
</dbReference>
<gene>
    <name evidence="2" type="ORF">SAMN05443575_0783</name>
</gene>
<dbReference type="InterPro" id="IPR029063">
    <property type="entry name" value="SAM-dependent_MTases_sf"/>
</dbReference>
<organism evidence="2 3">
    <name type="scientific">Jatrophihabitans endophyticus</name>
    <dbReference type="NCBI Taxonomy" id="1206085"/>
    <lineage>
        <taxon>Bacteria</taxon>
        <taxon>Bacillati</taxon>
        <taxon>Actinomycetota</taxon>
        <taxon>Actinomycetes</taxon>
        <taxon>Jatrophihabitantales</taxon>
        <taxon>Jatrophihabitantaceae</taxon>
        <taxon>Jatrophihabitans</taxon>
    </lineage>
</organism>
<keyword evidence="3" id="KW-1185">Reference proteome</keyword>
<dbReference type="GO" id="GO:0032259">
    <property type="term" value="P:methylation"/>
    <property type="evidence" value="ECO:0007669"/>
    <property type="project" value="UniProtKB-KW"/>
</dbReference>
<dbReference type="Proteomes" id="UP000186132">
    <property type="component" value="Unassembled WGS sequence"/>
</dbReference>
<dbReference type="SUPFAM" id="SSF53335">
    <property type="entry name" value="S-adenosyl-L-methionine-dependent methyltransferases"/>
    <property type="match status" value="1"/>
</dbReference>
<feature type="domain" description="Methyltransferase type 11" evidence="1">
    <location>
        <begin position="58"/>
        <end position="146"/>
    </location>
</feature>
<evidence type="ECO:0000313" key="3">
    <source>
        <dbReference type="Proteomes" id="UP000186132"/>
    </source>
</evidence>
<sequence>MSDAMDAEFDVLAEWTADAALELGPDHHLPAACRGSGGPRTLDLLLDELAPSAGQTLLDVGAGVGGPGAYAARRHGVAPLLSDPEAGAGRAARRLFDLPAVQADAQALPVADAAVPLAWALGVLCTTDDHTAVLRELRRVVAAGGRAGLLVYVAQCDVVDPPAGNNFPTEGGLAAAVRDAGFIVRWTTPMPPPSQEPPAWQEHADAVERVVQERHGDSDAWRTADRQSTRFGELLASGDVRGRLLVLE</sequence>
<dbReference type="Pfam" id="PF08241">
    <property type="entry name" value="Methyltransf_11"/>
    <property type="match status" value="1"/>
</dbReference>
<evidence type="ECO:0000313" key="2">
    <source>
        <dbReference type="EMBL" id="SHF74082.1"/>
    </source>
</evidence>
<evidence type="ECO:0000259" key="1">
    <source>
        <dbReference type="Pfam" id="PF08241"/>
    </source>
</evidence>
<dbReference type="OrthoDB" id="5177196at2"/>
<dbReference type="Gene3D" id="3.40.50.150">
    <property type="entry name" value="Vaccinia Virus protein VP39"/>
    <property type="match status" value="1"/>
</dbReference>
<proteinExistence type="predicted"/>
<name>A0A1M5E4S8_9ACTN</name>
<dbReference type="InterPro" id="IPR013216">
    <property type="entry name" value="Methyltransf_11"/>
</dbReference>
<accession>A0A1M5E4S8</accession>
<reference evidence="2 3" key="1">
    <citation type="submission" date="2016-11" db="EMBL/GenBank/DDBJ databases">
        <authorList>
            <person name="Jaros S."/>
            <person name="Januszkiewicz K."/>
            <person name="Wedrychowicz H."/>
        </authorList>
    </citation>
    <scope>NUCLEOTIDE SEQUENCE [LARGE SCALE GENOMIC DNA]</scope>
    <source>
        <strain evidence="2 3">DSM 45627</strain>
    </source>
</reference>